<keyword evidence="1" id="KW-0805">Transcription regulation</keyword>
<dbReference type="AlphaFoldDB" id="A0A1I5JQW6"/>
<dbReference type="PRINTS" id="PR00455">
    <property type="entry name" value="HTHTETR"/>
</dbReference>
<evidence type="ECO:0000256" key="3">
    <source>
        <dbReference type="ARBA" id="ARBA00023163"/>
    </source>
</evidence>
<dbReference type="SUPFAM" id="SSF46689">
    <property type="entry name" value="Homeodomain-like"/>
    <property type="match status" value="1"/>
</dbReference>
<evidence type="ECO:0000256" key="2">
    <source>
        <dbReference type="ARBA" id="ARBA00023125"/>
    </source>
</evidence>
<dbReference type="InterPro" id="IPR050109">
    <property type="entry name" value="HTH-type_TetR-like_transc_reg"/>
</dbReference>
<dbReference type="PANTHER" id="PTHR30055">
    <property type="entry name" value="HTH-TYPE TRANSCRIPTIONAL REGULATOR RUTR"/>
    <property type="match status" value="1"/>
</dbReference>
<accession>A0A1I5JQW6</accession>
<dbReference type="GO" id="GO:0003700">
    <property type="term" value="F:DNA-binding transcription factor activity"/>
    <property type="evidence" value="ECO:0007669"/>
    <property type="project" value="TreeGrafter"/>
</dbReference>
<proteinExistence type="predicted"/>
<dbReference type="STRING" id="1523247.SAMN05660464_0953"/>
<evidence type="ECO:0000256" key="1">
    <source>
        <dbReference type="ARBA" id="ARBA00023015"/>
    </source>
</evidence>
<evidence type="ECO:0000313" key="6">
    <source>
        <dbReference type="EMBL" id="SFO75090.1"/>
    </source>
</evidence>
<keyword evidence="2 4" id="KW-0238">DNA-binding</keyword>
<dbReference type="InterPro" id="IPR001647">
    <property type="entry name" value="HTH_TetR"/>
</dbReference>
<dbReference type="Gene3D" id="1.10.10.60">
    <property type="entry name" value="Homeodomain-like"/>
    <property type="match status" value="1"/>
</dbReference>
<dbReference type="PROSITE" id="PS50977">
    <property type="entry name" value="HTH_TETR_2"/>
    <property type="match status" value="1"/>
</dbReference>
<dbReference type="Pfam" id="PF00440">
    <property type="entry name" value="TetR_N"/>
    <property type="match status" value="1"/>
</dbReference>
<evidence type="ECO:0000256" key="4">
    <source>
        <dbReference type="PROSITE-ProRule" id="PRU00335"/>
    </source>
</evidence>
<dbReference type="Pfam" id="PF17754">
    <property type="entry name" value="TetR_C_14"/>
    <property type="match status" value="1"/>
</dbReference>
<gene>
    <name evidence="6" type="ORF">SAMN05660464_0953</name>
</gene>
<name>A0A1I5JQW6_9ACTN</name>
<keyword evidence="7" id="KW-1185">Reference proteome</keyword>
<dbReference type="PROSITE" id="PS01081">
    <property type="entry name" value="HTH_TETR_1"/>
    <property type="match status" value="1"/>
</dbReference>
<dbReference type="GO" id="GO:0000976">
    <property type="term" value="F:transcription cis-regulatory region binding"/>
    <property type="evidence" value="ECO:0007669"/>
    <property type="project" value="TreeGrafter"/>
</dbReference>
<dbReference type="InterPro" id="IPR009057">
    <property type="entry name" value="Homeodomain-like_sf"/>
</dbReference>
<dbReference type="InterPro" id="IPR041347">
    <property type="entry name" value="MftR_C"/>
</dbReference>
<keyword evidence="3" id="KW-0804">Transcription</keyword>
<dbReference type="EMBL" id="FOWQ01000001">
    <property type="protein sequence ID" value="SFO75090.1"/>
    <property type="molecule type" value="Genomic_DNA"/>
</dbReference>
<evidence type="ECO:0000259" key="5">
    <source>
        <dbReference type="PROSITE" id="PS50977"/>
    </source>
</evidence>
<feature type="domain" description="HTH tetR-type" evidence="5">
    <location>
        <begin position="12"/>
        <end position="72"/>
    </location>
</feature>
<protein>
    <submittedName>
        <fullName evidence="6">Transcriptional regulator, TetR family</fullName>
    </submittedName>
</protein>
<dbReference type="PANTHER" id="PTHR30055:SF238">
    <property type="entry name" value="MYCOFACTOCIN BIOSYNTHESIS TRANSCRIPTIONAL REGULATOR MFTR-RELATED"/>
    <property type="match status" value="1"/>
</dbReference>
<feature type="DNA-binding region" description="H-T-H motif" evidence="4">
    <location>
        <begin position="35"/>
        <end position="54"/>
    </location>
</feature>
<organism evidence="6 7">
    <name type="scientific">Geodermatophilus dictyosporus</name>
    <dbReference type="NCBI Taxonomy" id="1523247"/>
    <lineage>
        <taxon>Bacteria</taxon>
        <taxon>Bacillati</taxon>
        <taxon>Actinomycetota</taxon>
        <taxon>Actinomycetes</taxon>
        <taxon>Geodermatophilales</taxon>
        <taxon>Geodermatophilaceae</taxon>
        <taxon>Geodermatophilus</taxon>
    </lineage>
</organism>
<evidence type="ECO:0000313" key="7">
    <source>
        <dbReference type="Proteomes" id="UP000198857"/>
    </source>
</evidence>
<reference evidence="7" key="1">
    <citation type="submission" date="2016-10" db="EMBL/GenBank/DDBJ databases">
        <authorList>
            <person name="Varghese N."/>
            <person name="Submissions S."/>
        </authorList>
    </citation>
    <scope>NUCLEOTIDE SEQUENCE [LARGE SCALE GENOMIC DNA]</scope>
    <source>
        <strain evidence="7">DSM 44208</strain>
    </source>
</reference>
<dbReference type="Gene3D" id="1.10.357.10">
    <property type="entry name" value="Tetracycline Repressor, domain 2"/>
    <property type="match status" value="1"/>
</dbReference>
<sequence length="195" mass="20999">MASGDRGGRPAVTSAHELAAVAQRLFVAHGFDRTSVDDIAVAAGISRRTFFRYFPTKADVCFADSPAELARLREGLSAADPRESYRPAVVRAVTAALRFPPGEREWALQRAQLVLGVPVLQAHATQVYAQWRAAAAEFARGRQPGDDVFPVVVGHAVLAATLAAHEYWITHPAGDLEDALAQMLDLLLPPEPPPT</sequence>
<dbReference type="InterPro" id="IPR023772">
    <property type="entry name" value="DNA-bd_HTH_TetR-type_CS"/>
</dbReference>
<dbReference type="Proteomes" id="UP000198857">
    <property type="component" value="Unassembled WGS sequence"/>
</dbReference>